<evidence type="ECO:0000256" key="3">
    <source>
        <dbReference type="RuleBase" id="RU003560"/>
    </source>
</evidence>
<keyword evidence="4" id="KW-0808">Transferase</keyword>
<accession>A0A7K3U8S0</accession>
<dbReference type="InterPro" id="IPR015422">
    <property type="entry name" value="PyrdxlP-dep_Trfase_small"/>
</dbReference>
<dbReference type="NCBIfam" id="NF005453">
    <property type="entry name" value="PRK07046.1"/>
    <property type="match status" value="1"/>
</dbReference>
<dbReference type="Pfam" id="PF00202">
    <property type="entry name" value="Aminotran_3"/>
    <property type="match status" value="1"/>
</dbReference>
<organism evidence="4 5">
    <name type="scientific">Rhizobium phaseoli</name>
    <dbReference type="NCBI Taxonomy" id="396"/>
    <lineage>
        <taxon>Bacteria</taxon>
        <taxon>Pseudomonadati</taxon>
        <taxon>Pseudomonadota</taxon>
        <taxon>Alphaproteobacteria</taxon>
        <taxon>Hyphomicrobiales</taxon>
        <taxon>Rhizobiaceae</taxon>
        <taxon>Rhizobium/Agrobacterium group</taxon>
        <taxon>Rhizobium</taxon>
    </lineage>
</organism>
<dbReference type="InterPro" id="IPR015424">
    <property type="entry name" value="PyrdxlP-dep_Trfase"/>
</dbReference>
<keyword evidence="2 3" id="KW-0663">Pyridoxal phosphate</keyword>
<reference evidence="4 5" key="1">
    <citation type="submission" date="2019-12" db="EMBL/GenBank/DDBJ databases">
        <title>Rhizobium genotypes associated with high levels of biological nitrogen fixation by grain legumes in a temperate-maritime cropping system.</title>
        <authorList>
            <person name="Maluk M."/>
            <person name="Francesc Ferrando Molina F."/>
            <person name="Lopez Del Egido L."/>
            <person name="Lafos M."/>
            <person name="Langarica-Fuentes A."/>
            <person name="Gebre Yohannes G."/>
            <person name="Young M.W."/>
            <person name="Martin P."/>
            <person name="Gantlett R."/>
            <person name="Kenicer G."/>
            <person name="Hawes C."/>
            <person name="Begg G.S."/>
            <person name="Quilliam R.S."/>
            <person name="Squire G.R."/>
            <person name="Poole P.S."/>
            <person name="Young P.W."/>
            <person name="Iannetta P.M."/>
            <person name="James E.K."/>
        </authorList>
    </citation>
    <scope>NUCLEOTIDE SEQUENCE [LARGE SCALE GENOMIC DNA]</scope>
    <source>
        <strain evidence="4 5">JHI366</strain>
    </source>
</reference>
<dbReference type="PANTHER" id="PTHR43713:SF3">
    <property type="entry name" value="GLUTAMATE-1-SEMIALDEHYDE 2,1-AMINOMUTASE 1, CHLOROPLASTIC-RELATED"/>
    <property type="match status" value="1"/>
</dbReference>
<dbReference type="AlphaFoldDB" id="A0A7K3U8S0"/>
<dbReference type="InterPro" id="IPR015421">
    <property type="entry name" value="PyrdxlP-dep_Trfase_major"/>
</dbReference>
<comment type="similarity">
    <text evidence="3">Belongs to the class-III pyridoxal-phosphate-dependent aminotransferase family.</text>
</comment>
<evidence type="ECO:0000256" key="2">
    <source>
        <dbReference type="ARBA" id="ARBA00022898"/>
    </source>
</evidence>
<keyword evidence="4" id="KW-0032">Aminotransferase</keyword>
<dbReference type="Gene3D" id="3.40.640.10">
    <property type="entry name" value="Type I PLP-dependent aspartate aminotransferase-like (Major domain)"/>
    <property type="match status" value="1"/>
</dbReference>
<comment type="caution">
    <text evidence="4">The sequence shown here is derived from an EMBL/GenBank/DDBJ whole genome shotgun (WGS) entry which is preliminary data.</text>
</comment>
<dbReference type="GO" id="GO:0030170">
    <property type="term" value="F:pyridoxal phosphate binding"/>
    <property type="evidence" value="ECO:0007669"/>
    <property type="project" value="InterPro"/>
</dbReference>
<evidence type="ECO:0000256" key="1">
    <source>
        <dbReference type="ARBA" id="ARBA00001933"/>
    </source>
</evidence>
<protein>
    <submittedName>
        <fullName evidence="4">Aminotransferase class III-fold pyridoxal phosphate-dependent enzyme</fullName>
    </submittedName>
</protein>
<dbReference type="PANTHER" id="PTHR43713">
    <property type="entry name" value="GLUTAMATE-1-SEMIALDEHYDE 2,1-AMINOMUTASE"/>
    <property type="match status" value="1"/>
</dbReference>
<dbReference type="Gene3D" id="3.90.1150.10">
    <property type="entry name" value="Aspartate Aminotransferase, domain 1"/>
    <property type="match status" value="1"/>
</dbReference>
<evidence type="ECO:0000313" key="5">
    <source>
        <dbReference type="Proteomes" id="UP000471753"/>
    </source>
</evidence>
<comment type="cofactor">
    <cofactor evidence="1">
        <name>pyridoxal 5'-phosphate</name>
        <dbReference type="ChEBI" id="CHEBI:597326"/>
    </cofactor>
</comment>
<dbReference type="SUPFAM" id="SSF53383">
    <property type="entry name" value="PLP-dependent transferases"/>
    <property type="match status" value="1"/>
</dbReference>
<dbReference type="Proteomes" id="UP000471753">
    <property type="component" value="Unassembled WGS sequence"/>
</dbReference>
<sequence>MSSISPSRPPESSSILTAAKRILAEETAIFTSRRSRSNEIFGAASSGFFNQVPQYWMRDWPMPFPMVISKAAGSEVWDIDGNRAIDFCLGDSGAMFGHGPQPILNALAGASTLGLTTMLPSKDLDAVGHLLRSTFGMAKWQVTTTASDANRFAFRVARAVTGRKKILVFDGCYHGAADETLVDLVDGQTVARHGLLGQAVDLAETTVCIPFNNVPALAAALKGGDIACVVAEPVMTNCGMILPLPGFHKALRDLTRSTGTLLHIDETHTVSTGFGGYTKVHGLEPDIFVVGKPVGGGIPVAVWGMTDDVAGRFAAVRAANTGTGHSGIGTTLSGSALQLACLRACLEEVMTAEAHDKMNRLADIVERGFSAAIKHHDLPWHVGRVGARLEIVFAPNPLRNASEAHNAANPTIQKALHTAFLNLGYLVTPFHNMVLVAPTTSEENVAGLVSSFEKILDRMRKAV</sequence>
<name>A0A7K3U8S0_9HYPH</name>
<dbReference type="EMBL" id="WUFT01000002">
    <property type="protein sequence ID" value="NEJ69559.1"/>
    <property type="molecule type" value="Genomic_DNA"/>
</dbReference>
<dbReference type="GO" id="GO:0008483">
    <property type="term" value="F:transaminase activity"/>
    <property type="evidence" value="ECO:0007669"/>
    <property type="project" value="UniProtKB-KW"/>
</dbReference>
<evidence type="ECO:0000313" key="4">
    <source>
        <dbReference type="EMBL" id="NEJ69559.1"/>
    </source>
</evidence>
<proteinExistence type="inferred from homology"/>
<gene>
    <name evidence="4" type="ORF">GR197_03240</name>
</gene>
<dbReference type="InterPro" id="IPR005814">
    <property type="entry name" value="Aminotrans_3"/>
</dbReference>